<proteinExistence type="predicted"/>
<organism evidence="2 3">
    <name type="scientific">Streptomyces africanus</name>
    <dbReference type="NCBI Taxonomy" id="231024"/>
    <lineage>
        <taxon>Bacteria</taxon>
        <taxon>Bacillati</taxon>
        <taxon>Actinomycetota</taxon>
        <taxon>Actinomycetes</taxon>
        <taxon>Kitasatosporales</taxon>
        <taxon>Streptomycetaceae</taxon>
        <taxon>Streptomyces</taxon>
    </lineage>
</organism>
<accession>A0ABU0QUF5</accession>
<reference evidence="2 3" key="1">
    <citation type="submission" date="2023-07" db="EMBL/GenBank/DDBJ databases">
        <title>Comparative genomics of wheat-associated soil bacteria to identify genetic determinants of phenazine resistance.</title>
        <authorList>
            <person name="Mouncey N."/>
        </authorList>
    </citation>
    <scope>NUCLEOTIDE SEQUENCE [LARGE SCALE GENOMIC DNA]</scope>
    <source>
        <strain evidence="2 3">B3I12</strain>
    </source>
</reference>
<evidence type="ECO:0000256" key="1">
    <source>
        <dbReference type="SAM" id="MobiDB-lite"/>
    </source>
</evidence>
<feature type="region of interest" description="Disordered" evidence="1">
    <location>
        <begin position="49"/>
        <end position="83"/>
    </location>
</feature>
<comment type="caution">
    <text evidence="2">The sequence shown here is derived from an EMBL/GenBank/DDBJ whole genome shotgun (WGS) entry which is preliminary data.</text>
</comment>
<protein>
    <recommendedName>
        <fullName evidence="4">Lipoprotein</fullName>
    </recommendedName>
</protein>
<dbReference type="EMBL" id="JAUSYP010000001">
    <property type="protein sequence ID" value="MDQ0751001.1"/>
    <property type="molecule type" value="Genomic_DNA"/>
</dbReference>
<evidence type="ECO:0000313" key="3">
    <source>
        <dbReference type="Proteomes" id="UP001232755"/>
    </source>
</evidence>
<keyword evidence="3" id="KW-1185">Reference proteome</keyword>
<feature type="compositionally biased region" description="Basic and acidic residues" evidence="1">
    <location>
        <begin position="53"/>
        <end position="64"/>
    </location>
</feature>
<dbReference type="Proteomes" id="UP001232755">
    <property type="component" value="Unassembled WGS sequence"/>
</dbReference>
<sequence length="239" mass="25993">MAPLLPSPDSFGSLKTSLVSYREPTVNRRPTLLAALTLTAAAALTLSACGSDDSSKGKDNDRIAGADPGSETSASPTAAERPKIDLPSDLSYTFDWPETGDKEKDAILSDSEQSIKAVDLAIVNQDALDKPYLYYYEDEAAAITQKFIQNYVDHEAAVTGAYRFYAPQVAVDKDGTASLSYCEDQGKAYVKYLKTDKVKRTKVTAKSYVIYHTSLKKNDKGVWVIQKIVSQSGSPKCQP</sequence>
<evidence type="ECO:0000313" key="2">
    <source>
        <dbReference type="EMBL" id="MDQ0751001.1"/>
    </source>
</evidence>
<evidence type="ECO:0008006" key="4">
    <source>
        <dbReference type="Google" id="ProtNLM"/>
    </source>
</evidence>
<gene>
    <name evidence="2" type="ORF">QF034_005232</name>
</gene>
<name>A0ABU0QUF5_9ACTN</name>